<dbReference type="KEGG" id="rca:Rcas_2744"/>
<accession>A7NMP4</accession>
<dbReference type="OrthoDB" id="9771846at2"/>
<reference evidence="1 2" key="1">
    <citation type="submission" date="2007-08" db="EMBL/GenBank/DDBJ databases">
        <title>Complete sequence of Roseiflexus castenholzii DSM 13941.</title>
        <authorList>
            <consortium name="US DOE Joint Genome Institute"/>
            <person name="Copeland A."/>
            <person name="Lucas S."/>
            <person name="Lapidus A."/>
            <person name="Barry K."/>
            <person name="Glavina del Rio T."/>
            <person name="Dalin E."/>
            <person name="Tice H."/>
            <person name="Pitluck S."/>
            <person name="Thompson L.S."/>
            <person name="Brettin T."/>
            <person name="Bruce D."/>
            <person name="Detter J.C."/>
            <person name="Han C."/>
            <person name="Tapia R."/>
            <person name="Schmutz J."/>
            <person name="Larimer F."/>
            <person name="Land M."/>
            <person name="Hauser L."/>
            <person name="Kyrpides N."/>
            <person name="Mikhailova N."/>
            <person name="Bryant D.A."/>
            <person name="Hanada S."/>
            <person name="Tsukatani Y."/>
            <person name="Richardson P."/>
        </authorList>
    </citation>
    <scope>NUCLEOTIDE SEQUENCE [LARGE SCALE GENOMIC DNA]</scope>
    <source>
        <strain evidence="2">DSM 13941 / HLO8</strain>
    </source>
</reference>
<sequence length="568" mass="62831">MRLVIISHDTVGQRMAGPGIRAWELARVLALHADVMLLAPQPIDLVAPGVRTGHFILGNSASLVEYLRQADVILANGFLLESHPELADARQPLILDMYDPTVLENIELFRAASLPERQDRARRDIALLNRQLTAGDLFLCATERQRDLYLGALMAAGRITPDRVDADPLLHNLVTVVPFGLPATPPVRTGPGIRGVIPGIGETDPIILWNSGMWDWLDPLTLIRAMKQVVTAIPNARLVFLAGKHPGGAAPMQMPDAARALASELDVLNRHVFFYEAWIPYADRANILLDATMAVTLHRQHLEMAYAAIRSRVLDYLWTGLPAVLSDGDPAAALARQHGFALVTPPEDREAVAHAIITLLTDEARRHELAAHARALAPRYTWNTVAQPIITFLASIPTSRLRATERSEQVDAAQHVETAPLTARRQTLQAQRNSALQALEATWRLDRLTPPAQGLPGKARNFVLDRIVWPLTASLIARQRDHNAAVIRAAYAMAEYQDHLSNDITRLIAAVRLLSHQTRDIIEHITELHEADQNLRTALYDDPPPPPPRIIPPKTNIDTLMAAEHHDE</sequence>
<keyword evidence="1" id="KW-0808">Transferase</keyword>
<dbReference type="SUPFAM" id="SSF53756">
    <property type="entry name" value="UDP-Glycosyltransferase/glycogen phosphorylase"/>
    <property type="match status" value="1"/>
</dbReference>
<dbReference type="EMBL" id="CP000804">
    <property type="protein sequence ID" value="ABU58815.1"/>
    <property type="molecule type" value="Genomic_DNA"/>
</dbReference>
<dbReference type="PANTHER" id="PTHR12526">
    <property type="entry name" value="GLYCOSYLTRANSFERASE"/>
    <property type="match status" value="1"/>
</dbReference>
<dbReference type="CDD" id="cd03801">
    <property type="entry name" value="GT4_PimA-like"/>
    <property type="match status" value="1"/>
</dbReference>
<dbReference type="eggNOG" id="COG0438">
    <property type="taxonomic scope" value="Bacteria"/>
</dbReference>
<name>A7NMP4_ROSCS</name>
<organism evidence="1 2">
    <name type="scientific">Roseiflexus castenholzii (strain DSM 13941 / HLO8)</name>
    <dbReference type="NCBI Taxonomy" id="383372"/>
    <lineage>
        <taxon>Bacteria</taxon>
        <taxon>Bacillati</taxon>
        <taxon>Chloroflexota</taxon>
        <taxon>Chloroflexia</taxon>
        <taxon>Chloroflexales</taxon>
        <taxon>Roseiflexineae</taxon>
        <taxon>Roseiflexaceae</taxon>
        <taxon>Roseiflexus</taxon>
    </lineage>
</organism>
<proteinExistence type="predicted"/>
<dbReference type="STRING" id="383372.Rcas_2744"/>
<dbReference type="HOGENOM" id="CLU_479718_0_0_0"/>
<dbReference type="eggNOG" id="COG1341">
    <property type="taxonomic scope" value="Bacteria"/>
</dbReference>
<evidence type="ECO:0000313" key="2">
    <source>
        <dbReference type="Proteomes" id="UP000000263"/>
    </source>
</evidence>
<dbReference type="Gene3D" id="3.40.50.2000">
    <property type="entry name" value="Glycogen Phosphorylase B"/>
    <property type="match status" value="1"/>
</dbReference>
<dbReference type="PANTHER" id="PTHR12526:SF635">
    <property type="entry name" value="GLYCOSYL TRANSFERASE GROUP 1"/>
    <property type="match status" value="1"/>
</dbReference>
<evidence type="ECO:0000313" key="1">
    <source>
        <dbReference type="EMBL" id="ABU58815.1"/>
    </source>
</evidence>
<gene>
    <name evidence="1" type="ordered locus">Rcas_2744</name>
</gene>
<keyword evidence="2" id="KW-1185">Reference proteome</keyword>
<dbReference type="RefSeq" id="WP_012121239.1">
    <property type="nucleotide sequence ID" value="NC_009767.1"/>
</dbReference>
<dbReference type="Proteomes" id="UP000000263">
    <property type="component" value="Chromosome"/>
</dbReference>
<dbReference type="GO" id="GO:0016757">
    <property type="term" value="F:glycosyltransferase activity"/>
    <property type="evidence" value="ECO:0007669"/>
    <property type="project" value="TreeGrafter"/>
</dbReference>
<dbReference type="Pfam" id="PF13692">
    <property type="entry name" value="Glyco_trans_1_4"/>
    <property type="match status" value="1"/>
</dbReference>
<dbReference type="AlphaFoldDB" id="A7NMP4"/>
<protein>
    <submittedName>
        <fullName evidence="1">Glycosyl transferase, group 1</fullName>
    </submittedName>
</protein>